<keyword evidence="8" id="KW-0282">Flagellum</keyword>
<evidence type="ECO:0000259" key="7">
    <source>
        <dbReference type="SMART" id="SM00858"/>
    </source>
</evidence>
<evidence type="ECO:0000256" key="2">
    <source>
        <dbReference type="ARBA" id="ARBA00010474"/>
    </source>
</evidence>
<dbReference type="InterPro" id="IPR017585">
    <property type="entry name" value="SAF_FlgA"/>
</dbReference>
<dbReference type="PANTHER" id="PTHR36307">
    <property type="entry name" value="FLAGELLA BASAL BODY P-RING FORMATION PROTEIN FLGA"/>
    <property type="match status" value="1"/>
</dbReference>
<dbReference type="InterPro" id="IPR013974">
    <property type="entry name" value="SAF"/>
</dbReference>
<proteinExistence type="inferred from homology"/>
<name>A0A4R1HAB7_9GAMM</name>
<dbReference type="Pfam" id="PF17656">
    <property type="entry name" value="ChapFlgA_N"/>
    <property type="match status" value="1"/>
</dbReference>
<dbReference type="GO" id="GO:0044780">
    <property type="term" value="P:bacterial-type flagellum assembly"/>
    <property type="evidence" value="ECO:0007669"/>
    <property type="project" value="InterPro"/>
</dbReference>
<gene>
    <name evidence="8" type="ORF">DFR30_2159</name>
</gene>
<evidence type="ECO:0000256" key="6">
    <source>
        <dbReference type="ARBA" id="ARBA00025643"/>
    </source>
</evidence>
<dbReference type="SMART" id="SM00858">
    <property type="entry name" value="SAF"/>
    <property type="match status" value="1"/>
</dbReference>
<feature type="domain" description="SAF" evidence="7">
    <location>
        <begin position="135"/>
        <end position="197"/>
    </location>
</feature>
<dbReference type="NCBIfam" id="TIGR03170">
    <property type="entry name" value="flgA_cterm"/>
    <property type="match status" value="1"/>
</dbReference>
<keyword evidence="8" id="KW-0966">Cell projection</keyword>
<dbReference type="InterPro" id="IPR039246">
    <property type="entry name" value="Flagellar_FlgA"/>
</dbReference>
<dbReference type="Proteomes" id="UP000295707">
    <property type="component" value="Unassembled WGS sequence"/>
</dbReference>
<dbReference type="PANTHER" id="PTHR36307:SF1">
    <property type="entry name" value="FLAGELLA BASAL BODY P-RING FORMATION PROTEIN FLGA"/>
    <property type="match status" value="1"/>
</dbReference>
<keyword evidence="4" id="KW-0732">Signal</keyword>
<protein>
    <recommendedName>
        <fullName evidence="3">Flagella basal body P-ring formation protein FlgA</fullName>
    </recommendedName>
</protein>
<keyword evidence="5" id="KW-0574">Periplasm</keyword>
<evidence type="ECO:0000256" key="3">
    <source>
        <dbReference type="ARBA" id="ARBA00014754"/>
    </source>
</evidence>
<comment type="subcellular location">
    <subcellularLocation>
        <location evidence="1">Periplasm</location>
    </subcellularLocation>
</comment>
<evidence type="ECO:0000313" key="8">
    <source>
        <dbReference type="EMBL" id="TCK18874.1"/>
    </source>
</evidence>
<dbReference type="OrthoDB" id="1669037at2"/>
<comment type="function">
    <text evidence="6">Involved in the assembly process of the P-ring formation. It may associate with FlgF on the rod constituting a structure essential for the P-ring assembly or may act as a modulator protein for the P-ring assembly.</text>
</comment>
<dbReference type="Pfam" id="PF13144">
    <property type="entry name" value="ChapFlgA"/>
    <property type="match status" value="1"/>
</dbReference>
<reference evidence="8 9" key="1">
    <citation type="submission" date="2019-03" db="EMBL/GenBank/DDBJ databases">
        <title>Genomic Encyclopedia of Type Strains, Phase IV (KMG-IV): sequencing the most valuable type-strain genomes for metagenomic binning, comparative biology and taxonomic classification.</title>
        <authorList>
            <person name="Goeker M."/>
        </authorList>
    </citation>
    <scope>NUCLEOTIDE SEQUENCE [LARGE SCALE GENOMIC DNA]</scope>
    <source>
        <strain evidence="8 9">DSM 19610</strain>
    </source>
</reference>
<dbReference type="CDD" id="cd11614">
    <property type="entry name" value="SAF_CpaB_FlgA_like"/>
    <property type="match status" value="1"/>
</dbReference>
<evidence type="ECO:0000256" key="1">
    <source>
        <dbReference type="ARBA" id="ARBA00004418"/>
    </source>
</evidence>
<dbReference type="RefSeq" id="WP_132973054.1">
    <property type="nucleotide sequence ID" value="NZ_SMFX01000001.1"/>
</dbReference>
<comment type="caution">
    <text evidence="8">The sequence shown here is derived from an EMBL/GenBank/DDBJ whole genome shotgun (WGS) entry which is preliminary data.</text>
</comment>
<evidence type="ECO:0000313" key="9">
    <source>
        <dbReference type="Proteomes" id="UP000295707"/>
    </source>
</evidence>
<dbReference type="AlphaFoldDB" id="A0A4R1HAB7"/>
<comment type="similarity">
    <text evidence="2">Belongs to the FlgA family.</text>
</comment>
<sequence length="260" mass="28429">MAHELQFHAITLEQRMGNTMNRSDFIRVFMLLAISALHSPVILAGQPATAWQDRAAIRTTAESYLQAITREQHNARTEIHLGQLDPRLRLKACHSPLESYTPSGSRPTGNTTVGVRCPDEAGWNIYISARIDVFAPVLVARQPLVRGARVQASDLEYRERNLANLNYGYYTDTGAVDGMVIKRMVSAADVITPQMVEAPKLVRRGEQVIVVAESGNLSIRSSGKALNDGKSGDVVRIEAAGSRRIVDGIVVSQGVVKVTL</sequence>
<dbReference type="Gene3D" id="2.30.30.760">
    <property type="match status" value="1"/>
</dbReference>
<keyword evidence="9" id="KW-1185">Reference proteome</keyword>
<keyword evidence="8" id="KW-0969">Cilium</keyword>
<dbReference type="InterPro" id="IPR041231">
    <property type="entry name" value="FlgA_N"/>
</dbReference>
<dbReference type="Gene3D" id="3.90.1210.10">
    <property type="entry name" value="Antifreeze-like/N-acetylneuraminic acid synthase C-terminal domain"/>
    <property type="match status" value="1"/>
</dbReference>
<evidence type="ECO:0000256" key="5">
    <source>
        <dbReference type="ARBA" id="ARBA00022764"/>
    </source>
</evidence>
<accession>A0A4R1HAB7</accession>
<organism evidence="8 9">
    <name type="scientific">Thiogranum longum</name>
    <dbReference type="NCBI Taxonomy" id="1537524"/>
    <lineage>
        <taxon>Bacteria</taxon>
        <taxon>Pseudomonadati</taxon>
        <taxon>Pseudomonadota</taxon>
        <taxon>Gammaproteobacteria</taxon>
        <taxon>Chromatiales</taxon>
        <taxon>Ectothiorhodospiraceae</taxon>
        <taxon>Thiogranum</taxon>
    </lineage>
</organism>
<dbReference type="GO" id="GO:0042597">
    <property type="term" value="C:periplasmic space"/>
    <property type="evidence" value="ECO:0007669"/>
    <property type="project" value="UniProtKB-SubCell"/>
</dbReference>
<dbReference type="EMBL" id="SMFX01000001">
    <property type="protein sequence ID" value="TCK18874.1"/>
    <property type="molecule type" value="Genomic_DNA"/>
</dbReference>
<evidence type="ECO:0000256" key="4">
    <source>
        <dbReference type="ARBA" id="ARBA00022729"/>
    </source>
</evidence>